<dbReference type="STRING" id="510516.Q2UUV5"/>
<keyword evidence="2" id="KW-1185">Reference proteome</keyword>
<protein>
    <submittedName>
        <fullName evidence="1">DNA, SC009</fullName>
    </submittedName>
</protein>
<name>Q2UUV5_ASPOR</name>
<reference evidence="1 2" key="1">
    <citation type="journal article" date="2005" name="Nature">
        <title>Genome sequencing and analysis of Aspergillus oryzae.</title>
        <authorList>
            <person name="Machida M."/>
            <person name="Asai K."/>
            <person name="Sano M."/>
            <person name="Tanaka T."/>
            <person name="Kumagai T."/>
            <person name="Terai G."/>
            <person name="Kusumoto K."/>
            <person name="Arima T."/>
            <person name="Akita O."/>
            <person name="Kashiwagi Y."/>
            <person name="Abe K."/>
            <person name="Gomi K."/>
            <person name="Horiuchi H."/>
            <person name="Kitamoto K."/>
            <person name="Kobayashi T."/>
            <person name="Takeuchi M."/>
            <person name="Denning D.W."/>
            <person name="Galagan J.E."/>
            <person name="Nierman W.C."/>
            <person name="Yu J."/>
            <person name="Archer D.B."/>
            <person name="Bennett J.W."/>
            <person name="Bhatnagar D."/>
            <person name="Cleveland T.E."/>
            <person name="Fedorova N.D."/>
            <person name="Gotoh O."/>
            <person name="Horikawa H."/>
            <person name="Hosoyama A."/>
            <person name="Ichinomiya M."/>
            <person name="Igarashi R."/>
            <person name="Iwashita K."/>
            <person name="Juvvadi P.R."/>
            <person name="Kato M."/>
            <person name="Kato Y."/>
            <person name="Kin T."/>
            <person name="Kokubun A."/>
            <person name="Maeda H."/>
            <person name="Maeyama N."/>
            <person name="Maruyama J."/>
            <person name="Nagasaki H."/>
            <person name="Nakajima T."/>
            <person name="Oda K."/>
            <person name="Okada K."/>
            <person name="Paulsen I."/>
            <person name="Sakamoto K."/>
            <person name="Sawano T."/>
            <person name="Takahashi M."/>
            <person name="Takase K."/>
            <person name="Terabayashi Y."/>
            <person name="Wortman J."/>
            <person name="Yamada O."/>
            <person name="Yamagata Y."/>
            <person name="Anazawa H."/>
            <person name="Hata Y."/>
            <person name="Koide Y."/>
            <person name="Komori T."/>
            <person name="Koyama Y."/>
            <person name="Minetoki T."/>
            <person name="Suharnan S."/>
            <person name="Tanaka A."/>
            <person name="Isono K."/>
            <person name="Kuhara S."/>
            <person name="Ogasawara N."/>
            <person name="Kikuchi H."/>
        </authorList>
    </citation>
    <scope>NUCLEOTIDE SEQUENCE [LARGE SCALE GENOMIC DNA]</scope>
    <source>
        <strain evidence="2">ATCC 42149 / RIB 40</strain>
    </source>
</reference>
<dbReference type="EMBL" id="AP007150">
    <property type="protein sequence ID" value="BAE54660.1"/>
    <property type="molecule type" value="Genomic_DNA"/>
</dbReference>
<sequence length="112" mass="12799">MGEINALEAQIMRCRLPDQDEHGLTHLAKFYAHHVHLHYQLRLSFSSWHWHALLITLYRPSGSEHLDNLALSQQGSEQQRLQSKANAAASKSTEILDILARENLLEYVGPMT</sequence>
<dbReference type="Proteomes" id="UP000006564">
    <property type="component" value="Chromosome 1"/>
</dbReference>
<dbReference type="VEuPathDB" id="FungiDB:AO090009000161"/>
<dbReference type="HOGENOM" id="CLU_2291105_0_0_1"/>
<evidence type="ECO:0000313" key="1">
    <source>
        <dbReference type="EMBL" id="BAE54660.1"/>
    </source>
</evidence>
<dbReference type="RefSeq" id="XP_023088537.1">
    <property type="nucleotide sequence ID" value="XM_023233992.1"/>
</dbReference>
<dbReference type="AlphaFoldDB" id="Q2UUV5"/>
<organism evidence="1 2">
    <name type="scientific">Aspergillus oryzae (strain ATCC 42149 / RIB 40)</name>
    <name type="common">Yellow koji mold</name>
    <dbReference type="NCBI Taxonomy" id="510516"/>
    <lineage>
        <taxon>Eukaryota</taxon>
        <taxon>Fungi</taxon>
        <taxon>Dikarya</taxon>
        <taxon>Ascomycota</taxon>
        <taxon>Pezizomycotina</taxon>
        <taxon>Eurotiomycetes</taxon>
        <taxon>Eurotiomycetidae</taxon>
        <taxon>Eurotiales</taxon>
        <taxon>Aspergillaceae</taxon>
        <taxon>Aspergillus</taxon>
        <taxon>Aspergillus subgen. Circumdati</taxon>
    </lineage>
</organism>
<dbReference type="GeneID" id="5988592"/>
<dbReference type="KEGG" id="aor:AO090009000161"/>
<accession>Q2UUV5</accession>
<gene>
    <name evidence="1" type="ORF">AO090009000161</name>
</gene>
<evidence type="ECO:0000313" key="2">
    <source>
        <dbReference type="Proteomes" id="UP000006564"/>
    </source>
</evidence>
<proteinExistence type="predicted"/>